<keyword evidence="4 9" id="KW-0805">Transcription regulation</keyword>
<keyword evidence="6 9" id="KW-0804">Transcription</keyword>
<keyword evidence="13" id="KW-1185">Reference proteome</keyword>
<keyword evidence="2 8" id="KW-0863">Zinc-finger</keyword>
<evidence type="ECO:0000256" key="6">
    <source>
        <dbReference type="ARBA" id="ARBA00023163"/>
    </source>
</evidence>
<organism evidence="12 13">
    <name type="scientific">Thalictrum thalictroides</name>
    <name type="common">Rue-anemone</name>
    <name type="synonym">Anemone thalictroides</name>
    <dbReference type="NCBI Taxonomy" id="46969"/>
    <lineage>
        <taxon>Eukaryota</taxon>
        <taxon>Viridiplantae</taxon>
        <taxon>Streptophyta</taxon>
        <taxon>Embryophyta</taxon>
        <taxon>Tracheophyta</taxon>
        <taxon>Spermatophyta</taxon>
        <taxon>Magnoliopsida</taxon>
        <taxon>Ranunculales</taxon>
        <taxon>Ranunculaceae</taxon>
        <taxon>Thalictroideae</taxon>
        <taxon>Thalictrum</taxon>
    </lineage>
</organism>
<feature type="region of interest" description="Disordered" evidence="10">
    <location>
        <begin position="64"/>
        <end position="97"/>
    </location>
</feature>
<dbReference type="GO" id="GO:0005634">
    <property type="term" value="C:nucleus"/>
    <property type="evidence" value="ECO:0007669"/>
    <property type="project" value="UniProtKB-SubCell"/>
</dbReference>
<keyword evidence="3 9" id="KW-0862">Zinc</keyword>
<dbReference type="EMBL" id="JABWDY010026734">
    <property type="protein sequence ID" value="KAF5188467.1"/>
    <property type="molecule type" value="Genomic_DNA"/>
</dbReference>
<evidence type="ECO:0000313" key="13">
    <source>
        <dbReference type="Proteomes" id="UP000554482"/>
    </source>
</evidence>
<comment type="subcellular location">
    <subcellularLocation>
        <location evidence="8 9">Nucleus</location>
    </subcellularLocation>
</comment>
<dbReference type="InterPro" id="IPR045174">
    <property type="entry name" value="Dof"/>
</dbReference>
<sequence>MASSGRVMEKPVHQEQVPLKCPRCDSSNTKFCYYNNYSLSQPRHFCKACKRYWTRGGTLRNVPVGGGYRKNKKVKKSGGAASSDGSPSISSYTHTPLPHQMDMSTTSHINQLLYGLPNNPSFTNFPFQRFNSRNSSNGETLPTYNNNHQSQISALGLNFPSSSSSTTMNRDEHDYGGAGFNHTNQIQDLLTSNSILSNLSLLGSASSSYATNASLIASSLQKQKQVWNNGFKETRPNSNFQALLPFENLQMGGGNGDGSIVMDMVKMEEGKDRNANRMEWRVPNDNHIEPIGSSDSPLYWNSATSVGGWPDLTNYGSSITPLI</sequence>
<keyword evidence="7 8" id="KW-0539">Nucleus</keyword>
<evidence type="ECO:0000256" key="10">
    <source>
        <dbReference type="SAM" id="MobiDB-lite"/>
    </source>
</evidence>
<dbReference type="GO" id="GO:0008270">
    <property type="term" value="F:zinc ion binding"/>
    <property type="evidence" value="ECO:0007669"/>
    <property type="project" value="UniProtKB-KW"/>
</dbReference>
<evidence type="ECO:0000256" key="8">
    <source>
        <dbReference type="PROSITE-ProRule" id="PRU00071"/>
    </source>
</evidence>
<dbReference type="OrthoDB" id="1927254at2759"/>
<reference evidence="12 13" key="1">
    <citation type="submission" date="2020-06" db="EMBL/GenBank/DDBJ databases">
        <title>Transcriptomic and genomic resources for Thalictrum thalictroides and T. hernandezii: Facilitating candidate gene discovery in an emerging model plant lineage.</title>
        <authorList>
            <person name="Arias T."/>
            <person name="Riano-Pachon D.M."/>
            <person name="Di Stilio V.S."/>
        </authorList>
    </citation>
    <scope>NUCLEOTIDE SEQUENCE [LARGE SCALE GENOMIC DNA]</scope>
    <source>
        <strain evidence="13">cv. WT478/WT964</strain>
        <tissue evidence="12">Leaves</tissue>
    </source>
</reference>
<dbReference type="InterPro" id="IPR003851">
    <property type="entry name" value="Znf_Dof"/>
</dbReference>
<protein>
    <recommendedName>
        <fullName evidence="9">Dof zinc finger protein</fullName>
    </recommendedName>
</protein>
<comment type="function">
    <text evidence="9">Transcription factor that binds specifically to a 5'-AA[AG]G-3' consensus core sequence.</text>
</comment>
<accession>A0A7J6VUT2</accession>
<evidence type="ECO:0000256" key="4">
    <source>
        <dbReference type="ARBA" id="ARBA00023015"/>
    </source>
</evidence>
<gene>
    <name evidence="12" type="ORF">FRX31_021946</name>
</gene>
<evidence type="ECO:0000313" key="12">
    <source>
        <dbReference type="EMBL" id="KAF5188467.1"/>
    </source>
</evidence>
<evidence type="ECO:0000256" key="3">
    <source>
        <dbReference type="ARBA" id="ARBA00022833"/>
    </source>
</evidence>
<dbReference type="PROSITE" id="PS50884">
    <property type="entry name" value="ZF_DOF_2"/>
    <property type="match status" value="1"/>
</dbReference>
<evidence type="ECO:0000256" key="9">
    <source>
        <dbReference type="RuleBase" id="RU369094"/>
    </source>
</evidence>
<dbReference type="Proteomes" id="UP000554482">
    <property type="component" value="Unassembled WGS sequence"/>
</dbReference>
<feature type="compositionally biased region" description="Low complexity" evidence="10">
    <location>
        <begin position="77"/>
        <end position="91"/>
    </location>
</feature>
<dbReference type="PANTHER" id="PTHR31992">
    <property type="entry name" value="DOF ZINC FINGER PROTEIN DOF1.4-RELATED"/>
    <property type="match status" value="1"/>
</dbReference>
<dbReference type="Pfam" id="PF02701">
    <property type="entry name" value="Zn_ribbon_Dof"/>
    <property type="match status" value="1"/>
</dbReference>
<dbReference type="GO" id="GO:0003677">
    <property type="term" value="F:DNA binding"/>
    <property type="evidence" value="ECO:0007669"/>
    <property type="project" value="UniProtKB-UniRule"/>
</dbReference>
<evidence type="ECO:0000259" key="11">
    <source>
        <dbReference type="PROSITE" id="PS50884"/>
    </source>
</evidence>
<evidence type="ECO:0000256" key="7">
    <source>
        <dbReference type="ARBA" id="ARBA00023242"/>
    </source>
</evidence>
<comment type="caution">
    <text evidence="12">The sequence shown here is derived from an EMBL/GenBank/DDBJ whole genome shotgun (WGS) entry which is preliminary data.</text>
</comment>
<evidence type="ECO:0000256" key="2">
    <source>
        <dbReference type="ARBA" id="ARBA00022771"/>
    </source>
</evidence>
<evidence type="ECO:0000256" key="1">
    <source>
        <dbReference type="ARBA" id="ARBA00022723"/>
    </source>
</evidence>
<keyword evidence="1 9" id="KW-0479">Metal-binding</keyword>
<evidence type="ECO:0000256" key="5">
    <source>
        <dbReference type="ARBA" id="ARBA00023125"/>
    </source>
</evidence>
<proteinExistence type="predicted"/>
<dbReference type="AlphaFoldDB" id="A0A7J6VUT2"/>
<feature type="domain" description="Dof-type" evidence="11">
    <location>
        <begin position="19"/>
        <end position="73"/>
    </location>
</feature>
<name>A0A7J6VUT2_THATH</name>
<dbReference type="GO" id="GO:0003700">
    <property type="term" value="F:DNA-binding transcription factor activity"/>
    <property type="evidence" value="ECO:0007669"/>
    <property type="project" value="UniProtKB-UniRule"/>
</dbReference>
<dbReference type="PANTHER" id="PTHR31992:SF141">
    <property type="entry name" value="DOF ZINC FINGER PROTEIN DOF1.4"/>
    <property type="match status" value="1"/>
</dbReference>
<dbReference type="PROSITE" id="PS01361">
    <property type="entry name" value="ZF_DOF_1"/>
    <property type="match status" value="1"/>
</dbReference>
<keyword evidence="5 8" id="KW-0238">DNA-binding</keyword>